<evidence type="ECO:0000256" key="6">
    <source>
        <dbReference type="ARBA" id="ARBA00022807"/>
    </source>
</evidence>
<keyword evidence="6 7" id="KW-0788">Thiol protease</keyword>
<dbReference type="FunFam" id="3.40.532.10:FF:000006">
    <property type="entry name" value="Ubiquitin carboxyl-terminal hydrolase"/>
    <property type="match status" value="1"/>
</dbReference>
<sequence length="242" mass="26512">MSDDEGGKKWFPLESNPAVMNDYVARLGFPTGAFSFCDVLSTEDWALDMVPKPVAGVLMLFPIKEHTEAFAAAEAERIEAKGQVVSPNVYYMKQTVGNACGTVGLLHAIGNMRHLVSIPATSYLGKLFKHTVGKAPDAIAAYLEEDEELEDTHESAAQAGQSEQLEDVDDPVDTHFICFSQVDGHLYELDGRKKFPINHGPSSPDTILQDACKVIQQFMARDEGEVRFTILALAKTSDEDDS</sequence>
<dbReference type="Pfam" id="PF01088">
    <property type="entry name" value="Peptidase_C12"/>
    <property type="match status" value="1"/>
</dbReference>
<dbReference type="Gene3D" id="3.40.532.10">
    <property type="entry name" value="Peptidase C12, ubiquitin carboxyl-terminal hydrolase"/>
    <property type="match status" value="1"/>
</dbReference>
<evidence type="ECO:0000256" key="4">
    <source>
        <dbReference type="ARBA" id="ARBA00022786"/>
    </source>
</evidence>
<evidence type="ECO:0000259" key="10">
    <source>
        <dbReference type="PROSITE" id="PS52048"/>
    </source>
</evidence>
<dbReference type="SUPFAM" id="SSF54001">
    <property type="entry name" value="Cysteine proteinases"/>
    <property type="match status" value="1"/>
</dbReference>
<comment type="similarity">
    <text evidence="2 7 8">Belongs to the peptidase C12 family.</text>
</comment>
<dbReference type="InterPro" id="IPR001578">
    <property type="entry name" value="Peptidase_C12_UCH"/>
</dbReference>
<evidence type="ECO:0000256" key="5">
    <source>
        <dbReference type="ARBA" id="ARBA00022801"/>
    </source>
</evidence>
<feature type="active site" description="Proton donor" evidence="7">
    <location>
        <position position="175"/>
    </location>
</feature>
<dbReference type="InterPro" id="IPR036959">
    <property type="entry name" value="Peptidase_C12_UCH_sf"/>
</dbReference>
<dbReference type="GO" id="GO:0004843">
    <property type="term" value="F:cysteine-type deubiquitinase activity"/>
    <property type="evidence" value="ECO:0007669"/>
    <property type="project" value="UniProtKB-UniRule"/>
</dbReference>
<evidence type="ECO:0000256" key="1">
    <source>
        <dbReference type="ARBA" id="ARBA00000707"/>
    </source>
</evidence>
<evidence type="ECO:0000256" key="8">
    <source>
        <dbReference type="RuleBase" id="RU361215"/>
    </source>
</evidence>
<dbReference type="PROSITE" id="PS52048">
    <property type="entry name" value="UCH_DOMAIN"/>
    <property type="match status" value="1"/>
</dbReference>
<dbReference type="CDD" id="cd09616">
    <property type="entry name" value="Peptidase_C12_UCH_L1_L3"/>
    <property type="match status" value="1"/>
</dbReference>
<keyword evidence="4 7" id="KW-0833">Ubl conjugation pathway</keyword>
<keyword evidence="12" id="KW-1185">Reference proteome</keyword>
<dbReference type="GO" id="GO:0016579">
    <property type="term" value="P:protein deubiquitination"/>
    <property type="evidence" value="ECO:0007669"/>
    <property type="project" value="TreeGrafter"/>
</dbReference>
<reference evidence="11" key="1">
    <citation type="submission" date="2021-12" db="EMBL/GenBank/DDBJ databases">
        <title>Prjna785345.</title>
        <authorList>
            <person name="Rujirawat T."/>
            <person name="Krajaejun T."/>
        </authorList>
    </citation>
    <scope>NUCLEOTIDE SEQUENCE</scope>
    <source>
        <strain evidence="11">Pi057C3</strain>
    </source>
</reference>
<organism evidence="11 12">
    <name type="scientific">Pythium insidiosum</name>
    <name type="common">Pythiosis disease agent</name>
    <dbReference type="NCBI Taxonomy" id="114742"/>
    <lineage>
        <taxon>Eukaryota</taxon>
        <taxon>Sar</taxon>
        <taxon>Stramenopiles</taxon>
        <taxon>Oomycota</taxon>
        <taxon>Peronosporomycetes</taxon>
        <taxon>Pythiales</taxon>
        <taxon>Pythiaceae</taxon>
        <taxon>Pythium</taxon>
    </lineage>
</organism>
<dbReference type="GO" id="GO:0006511">
    <property type="term" value="P:ubiquitin-dependent protein catabolic process"/>
    <property type="evidence" value="ECO:0007669"/>
    <property type="project" value="UniProtKB-UniRule"/>
</dbReference>
<dbReference type="InterPro" id="IPR038765">
    <property type="entry name" value="Papain-like_cys_pep_sf"/>
</dbReference>
<evidence type="ECO:0000256" key="7">
    <source>
        <dbReference type="PROSITE-ProRule" id="PRU01393"/>
    </source>
</evidence>
<feature type="domain" description="UCH catalytic" evidence="10">
    <location>
        <begin position="9"/>
        <end position="235"/>
    </location>
</feature>
<evidence type="ECO:0000313" key="11">
    <source>
        <dbReference type="EMBL" id="KAJ0395317.1"/>
    </source>
</evidence>
<evidence type="ECO:0000256" key="2">
    <source>
        <dbReference type="ARBA" id="ARBA00009326"/>
    </source>
</evidence>
<dbReference type="PRINTS" id="PR00707">
    <property type="entry name" value="UBCTHYDRLASE"/>
</dbReference>
<feature type="active site" description="Nucleophile" evidence="7">
    <location>
        <position position="100"/>
    </location>
</feature>
<dbReference type="GO" id="GO:0005737">
    <property type="term" value="C:cytoplasm"/>
    <property type="evidence" value="ECO:0007669"/>
    <property type="project" value="TreeGrafter"/>
</dbReference>
<accession>A0AAD5LXI5</accession>
<evidence type="ECO:0000256" key="3">
    <source>
        <dbReference type="ARBA" id="ARBA00022670"/>
    </source>
</evidence>
<comment type="caution">
    <text evidence="11">The sequence shown here is derived from an EMBL/GenBank/DDBJ whole genome shotgun (WGS) entry which is preliminary data.</text>
</comment>
<keyword evidence="3 7" id="KW-0645">Protease</keyword>
<feature type="site" description="Transition state stabilizer" evidence="7">
    <location>
        <position position="94"/>
    </location>
</feature>
<evidence type="ECO:0000256" key="9">
    <source>
        <dbReference type="SAM" id="MobiDB-lite"/>
    </source>
</evidence>
<keyword evidence="5 7" id="KW-0378">Hydrolase</keyword>
<gene>
    <name evidence="11" type="ORF">P43SY_002052</name>
</gene>
<feature type="site" description="Important for enzyme activity" evidence="7">
    <location>
        <position position="190"/>
    </location>
</feature>
<evidence type="ECO:0000313" key="12">
    <source>
        <dbReference type="Proteomes" id="UP001209570"/>
    </source>
</evidence>
<protein>
    <recommendedName>
        <fullName evidence="8">Ubiquitin carboxyl-terminal hydrolase</fullName>
        <ecNumber evidence="8">3.4.19.12</ecNumber>
    </recommendedName>
</protein>
<dbReference type="PANTHER" id="PTHR10589:SF17">
    <property type="entry name" value="UBIQUITIN CARBOXYL-TERMINAL HYDROLASE"/>
    <property type="match status" value="1"/>
</dbReference>
<comment type="catalytic activity">
    <reaction evidence="1 7 8">
        <text>Thiol-dependent hydrolysis of ester, thioester, amide, peptide and isopeptide bonds formed by the C-terminal Gly of ubiquitin (a 76-residue protein attached to proteins as an intracellular targeting signal).</text>
        <dbReference type="EC" id="3.4.19.12"/>
    </reaction>
</comment>
<dbReference type="PANTHER" id="PTHR10589">
    <property type="entry name" value="UBIQUITIN CARBOXYL-TERMINAL HYDROLASE"/>
    <property type="match status" value="1"/>
</dbReference>
<dbReference type="Proteomes" id="UP001209570">
    <property type="component" value="Unassembled WGS sequence"/>
</dbReference>
<feature type="region of interest" description="Disordered" evidence="9">
    <location>
        <begin position="147"/>
        <end position="166"/>
    </location>
</feature>
<name>A0AAD5LXI5_PYTIN</name>
<dbReference type="EMBL" id="JAKCXM010000351">
    <property type="protein sequence ID" value="KAJ0395317.1"/>
    <property type="molecule type" value="Genomic_DNA"/>
</dbReference>
<proteinExistence type="inferred from homology"/>
<dbReference type="AlphaFoldDB" id="A0AAD5LXI5"/>
<dbReference type="EC" id="3.4.19.12" evidence="8"/>